<proteinExistence type="predicted"/>
<evidence type="ECO:0000313" key="1">
    <source>
        <dbReference type="EMBL" id="JAA80122.1"/>
    </source>
</evidence>
<sequence>LEHIYLVNFKTIFKTRYHSKTIIPVKSYPSHLQITMISQYVYLERMWLIIITSITKHYHVRYWHNKIC</sequence>
<reference evidence="1" key="2">
    <citation type="submission" date="2013-05" db="EMBL/GenBank/DDBJ databases">
        <authorList>
            <person name="Carter J.-M."/>
            <person name="Baker S.C."/>
            <person name="Pink R."/>
            <person name="Carter D.R.F."/>
            <person name="Collins A."/>
            <person name="Tomlin J."/>
            <person name="Gibbs M."/>
            <person name="Breuker C.J."/>
        </authorList>
    </citation>
    <scope>NUCLEOTIDE SEQUENCE</scope>
    <source>
        <tissue evidence="1">Ovary</tissue>
    </source>
</reference>
<name>S4PT93_9NEOP</name>
<accession>S4PT93</accession>
<dbReference type="AlphaFoldDB" id="S4PT93"/>
<organism evidence="1">
    <name type="scientific">Pararge aegeria</name>
    <name type="common">speckled wood butterfly</name>
    <dbReference type="NCBI Taxonomy" id="116150"/>
    <lineage>
        <taxon>Eukaryota</taxon>
        <taxon>Metazoa</taxon>
        <taxon>Ecdysozoa</taxon>
        <taxon>Arthropoda</taxon>
        <taxon>Hexapoda</taxon>
        <taxon>Insecta</taxon>
        <taxon>Pterygota</taxon>
        <taxon>Neoptera</taxon>
        <taxon>Endopterygota</taxon>
        <taxon>Lepidoptera</taxon>
        <taxon>Glossata</taxon>
        <taxon>Ditrysia</taxon>
        <taxon>Papilionoidea</taxon>
        <taxon>Nymphalidae</taxon>
        <taxon>Satyrinae</taxon>
        <taxon>Satyrini</taxon>
        <taxon>Parargina</taxon>
        <taxon>Pararge</taxon>
    </lineage>
</organism>
<protein>
    <submittedName>
        <fullName evidence="1">Uncharacterized protein</fullName>
    </submittedName>
</protein>
<reference evidence="1" key="1">
    <citation type="journal article" date="2013" name="BMC Genomics">
        <title>Unscrambling butterfly oogenesis.</title>
        <authorList>
            <person name="Carter J.M."/>
            <person name="Baker S.C."/>
            <person name="Pink R."/>
            <person name="Carter D.R."/>
            <person name="Collins A."/>
            <person name="Tomlin J."/>
            <person name="Gibbs M."/>
            <person name="Breuker C.J."/>
        </authorList>
    </citation>
    <scope>NUCLEOTIDE SEQUENCE</scope>
    <source>
        <tissue evidence="1">Ovary</tissue>
    </source>
</reference>
<feature type="non-terminal residue" evidence="1">
    <location>
        <position position="1"/>
    </location>
</feature>
<dbReference type="EMBL" id="GAIX01012438">
    <property type="protein sequence ID" value="JAA80122.1"/>
    <property type="molecule type" value="Transcribed_RNA"/>
</dbReference>